<dbReference type="Pfam" id="PF00722">
    <property type="entry name" value="Glyco_hydro_16"/>
    <property type="match status" value="1"/>
</dbReference>
<dbReference type="Proteomes" id="UP000799770">
    <property type="component" value="Unassembled WGS sequence"/>
</dbReference>
<feature type="domain" description="GH16" evidence="3">
    <location>
        <begin position="61"/>
        <end position="294"/>
    </location>
</feature>
<name>A0A6A5YWI9_9PLEO</name>
<evidence type="ECO:0000259" key="3">
    <source>
        <dbReference type="PROSITE" id="PS51762"/>
    </source>
</evidence>
<dbReference type="SUPFAM" id="SSF49899">
    <property type="entry name" value="Concanavalin A-like lectins/glucanases"/>
    <property type="match status" value="1"/>
</dbReference>
<feature type="signal peptide" evidence="2">
    <location>
        <begin position="1"/>
        <end position="25"/>
    </location>
</feature>
<keyword evidence="5" id="KW-1185">Reference proteome</keyword>
<keyword evidence="2" id="KW-0732">Signal</keyword>
<feature type="chain" id="PRO_5025648528" evidence="2">
    <location>
        <begin position="26"/>
        <end position="390"/>
    </location>
</feature>
<dbReference type="InterPro" id="IPR000757">
    <property type="entry name" value="Beta-glucanase-like"/>
</dbReference>
<evidence type="ECO:0000256" key="1">
    <source>
        <dbReference type="SAM" id="Phobius"/>
    </source>
</evidence>
<keyword evidence="4" id="KW-0430">Lectin</keyword>
<keyword evidence="1" id="KW-0472">Membrane</keyword>
<dbReference type="Gene3D" id="2.60.120.200">
    <property type="match status" value="1"/>
</dbReference>
<dbReference type="PANTHER" id="PTHR38121">
    <property type="entry name" value="GH16 DOMAIN-CONTAINING PROTEIN"/>
    <property type="match status" value="1"/>
</dbReference>
<dbReference type="CDD" id="cd00413">
    <property type="entry name" value="Glyco_hydrolase_16"/>
    <property type="match status" value="1"/>
</dbReference>
<feature type="transmembrane region" description="Helical" evidence="1">
    <location>
        <begin position="363"/>
        <end position="384"/>
    </location>
</feature>
<dbReference type="OrthoDB" id="25131at2759"/>
<keyword evidence="1" id="KW-1133">Transmembrane helix</keyword>
<dbReference type="GO" id="GO:0005975">
    <property type="term" value="P:carbohydrate metabolic process"/>
    <property type="evidence" value="ECO:0007669"/>
    <property type="project" value="InterPro"/>
</dbReference>
<dbReference type="EMBL" id="ML977334">
    <property type="protein sequence ID" value="KAF2111485.1"/>
    <property type="molecule type" value="Genomic_DNA"/>
</dbReference>
<evidence type="ECO:0000313" key="4">
    <source>
        <dbReference type="EMBL" id="KAF2111485.1"/>
    </source>
</evidence>
<gene>
    <name evidence="4" type="ORF">BDV96DRAFT_183817</name>
</gene>
<reference evidence="4" key="1">
    <citation type="journal article" date="2020" name="Stud. Mycol.">
        <title>101 Dothideomycetes genomes: a test case for predicting lifestyles and emergence of pathogens.</title>
        <authorList>
            <person name="Haridas S."/>
            <person name="Albert R."/>
            <person name="Binder M."/>
            <person name="Bloem J."/>
            <person name="Labutti K."/>
            <person name="Salamov A."/>
            <person name="Andreopoulos B."/>
            <person name="Baker S."/>
            <person name="Barry K."/>
            <person name="Bills G."/>
            <person name="Bluhm B."/>
            <person name="Cannon C."/>
            <person name="Castanera R."/>
            <person name="Culley D."/>
            <person name="Daum C."/>
            <person name="Ezra D."/>
            <person name="Gonzalez J."/>
            <person name="Henrissat B."/>
            <person name="Kuo A."/>
            <person name="Liang C."/>
            <person name="Lipzen A."/>
            <person name="Lutzoni F."/>
            <person name="Magnuson J."/>
            <person name="Mondo S."/>
            <person name="Nolan M."/>
            <person name="Ohm R."/>
            <person name="Pangilinan J."/>
            <person name="Park H.-J."/>
            <person name="Ramirez L."/>
            <person name="Alfaro M."/>
            <person name="Sun H."/>
            <person name="Tritt A."/>
            <person name="Yoshinaga Y."/>
            <person name="Zwiers L.-H."/>
            <person name="Turgeon B."/>
            <person name="Goodwin S."/>
            <person name="Spatafora J."/>
            <person name="Crous P."/>
            <person name="Grigoriev I."/>
        </authorList>
    </citation>
    <scope>NUCLEOTIDE SEQUENCE</scope>
    <source>
        <strain evidence="4">CBS 627.86</strain>
    </source>
</reference>
<evidence type="ECO:0000313" key="5">
    <source>
        <dbReference type="Proteomes" id="UP000799770"/>
    </source>
</evidence>
<evidence type="ECO:0000256" key="2">
    <source>
        <dbReference type="SAM" id="SignalP"/>
    </source>
</evidence>
<organism evidence="4 5">
    <name type="scientific">Lophiotrema nucula</name>
    <dbReference type="NCBI Taxonomy" id="690887"/>
    <lineage>
        <taxon>Eukaryota</taxon>
        <taxon>Fungi</taxon>
        <taxon>Dikarya</taxon>
        <taxon>Ascomycota</taxon>
        <taxon>Pezizomycotina</taxon>
        <taxon>Dothideomycetes</taxon>
        <taxon>Pleosporomycetidae</taxon>
        <taxon>Pleosporales</taxon>
        <taxon>Lophiotremataceae</taxon>
        <taxon>Lophiotrema</taxon>
    </lineage>
</organism>
<keyword evidence="1" id="KW-0812">Transmembrane</keyword>
<dbReference type="GO" id="GO:0030246">
    <property type="term" value="F:carbohydrate binding"/>
    <property type="evidence" value="ECO:0007669"/>
    <property type="project" value="UniProtKB-KW"/>
</dbReference>
<sequence>MFILLRDAVAAMPWLILAMSHTTTAYCECGYSVNKTSDSNYAIYTDLMENDFLHTATDNMTEVGWAPQEYNMTAEQARGPYGKEFHVENIDTNPLKNNWDWAGGSTEGGEAGLRLWVRGDHSHGYVSGAEMATVRNDSFYGSFRVGMKLASTTGTCGAFFWFYNNSQEIDMEFLNRQFNESAGGMGAVNLVLQSPQSVKDGFDAANTSDFKLQALNFNPDDKFHEYRFDWSPERVAFYVDGKLVQEMTENVPTSAGKLFMNHWSNGDPLWSAGPPDTDTSIVVSYIKAYFNSSDTTRQKAYTSRCAKYDASKVCQIPDQTVPPDPSGADGNATAKTYFFTLDGGDHAPGQTTYKTTNSVKSSAMSLFGSVGASIAYLPLMIALLSSALML</sequence>
<proteinExistence type="predicted"/>
<dbReference type="AlphaFoldDB" id="A0A6A5YWI9"/>
<accession>A0A6A5YWI9</accession>
<dbReference type="PROSITE" id="PS51762">
    <property type="entry name" value="GH16_2"/>
    <property type="match status" value="1"/>
</dbReference>
<protein>
    <submittedName>
        <fullName evidence="4">Concanavalin A-like lectin/glucanase domain-containing protein</fullName>
    </submittedName>
</protein>
<dbReference type="GO" id="GO:0004553">
    <property type="term" value="F:hydrolase activity, hydrolyzing O-glycosyl compounds"/>
    <property type="evidence" value="ECO:0007669"/>
    <property type="project" value="InterPro"/>
</dbReference>
<dbReference type="PANTHER" id="PTHR38121:SF5">
    <property type="entry name" value="GH16 DOMAIN-CONTAINING PROTEIN"/>
    <property type="match status" value="1"/>
</dbReference>
<dbReference type="InterPro" id="IPR013320">
    <property type="entry name" value="ConA-like_dom_sf"/>
</dbReference>